<feature type="transmembrane region" description="Helical" evidence="6">
    <location>
        <begin position="485"/>
        <end position="505"/>
    </location>
</feature>
<reference evidence="9" key="1">
    <citation type="submission" date="2021-02" db="EMBL/GenBank/DDBJ databases">
        <title>Fulvivirga sp. S481 isolated from sea water.</title>
        <authorList>
            <person name="Bae S.S."/>
            <person name="Baek K."/>
        </authorList>
    </citation>
    <scope>NUCLEOTIDE SEQUENCE</scope>
    <source>
        <strain evidence="9">S481</strain>
    </source>
</reference>
<feature type="transmembrane region" description="Helical" evidence="6">
    <location>
        <begin position="420"/>
        <end position="444"/>
    </location>
</feature>
<feature type="transmembrane region" description="Helical" evidence="6">
    <location>
        <begin position="337"/>
        <end position="357"/>
    </location>
</feature>
<evidence type="ECO:0000313" key="9">
    <source>
        <dbReference type="EMBL" id="QSE96116.1"/>
    </source>
</evidence>
<feature type="transmembrane region" description="Helical" evidence="6">
    <location>
        <begin position="6"/>
        <end position="26"/>
    </location>
</feature>
<dbReference type="PANTHER" id="PTHR30619">
    <property type="entry name" value="DNA INTERNALIZATION/COMPETENCE PROTEIN COMEC/REC2"/>
    <property type="match status" value="1"/>
</dbReference>
<dbReference type="Pfam" id="PF13567">
    <property type="entry name" value="DUF4131"/>
    <property type="match status" value="1"/>
</dbReference>
<feature type="transmembrane region" description="Helical" evidence="6">
    <location>
        <begin position="395"/>
        <end position="414"/>
    </location>
</feature>
<dbReference type="InterPro" id="IPR052159">
    <property type="entry name" value="Competence_DNA_uptake"/>
</dbReference>
<evidence type="ECO:0000256" key="2">
    <source>
        <dbReference type="ARBA" id="ARBA00022475"/>
    </source>
</evidence>
<keyword evidence="3 6" id="KW-0812">Transmembrane</keyword>
<dbReference type="AlphaFoldDB" id="A0A974ZZT7"/>
<feature type="transmembrane region" description="Helical" evidence="6">
    <location>
        <begin position="451"/>
        <end position="473"/>
    </location>
</feature>
<feature type="transmembrane region" description="Helical" evidence="6">
    <location>
        <begin position="260"/>
        <end position="282"/>
    </location>
</feature>
<sequence length="692" mass="78856">MYKWLPFALVRVTFFYIIGILLGVYVGEFISIDQAFYLTLFLSFLSFISFIVLRKERFVRYNLIFSVLTFITITSFGFYNLKLNDDSLKTNHLSKFNNISAFTAMVDDIGYETDKTYRYLLKAYSVNDDHWQDATGNLYLYLSKDSETQLSYGDVILIKGKPNDLSGPMNPGEFDYKQFLSFKNIDFQYYSTGDNLEIVGSGYGNQMLSKVYEMRNYVVEVLTNAIDTERELNIAKALIIGVKDGLTDDIKQAYSASGAMHVLAVSGLHVGIIYAIVLLVFGRLQSSNYGRWHLAFITVFLLWIYAAVTGFSPSVLRAVTMFTFVAISKASLRTTNIYNTLAASAFVLLLFNPYLIMSVGFQLSYLAVVGIVYIQPKIYHLWIPKAYIADKVWQITSVSIAAQLATFSLGLLYFHQFPTFFLLSNLVVIPGAFLVLLGGIFTIVTSFYAPLSAFIGGLLKWLIFGINEVVFWIEKLPHSIVEDIYINTLETWLIIGVMFCLLMAAQRRSAQLVYVSLALAFCFSVSKWSHIYTNAQQDSLTIYRVNNHLSIEFISKGKSEVYTDSLLFNDQDKMRFHIEPNQLRSGVFRSVLNTRKSDTPFEWLVWKDKKVLILNDRIDLESMEVFGYCNLLILSDNFSGDLALLEGIINFDLLILDGSLKYYRADALLEKAKELNYPVYSVFHDGAYQQII</sequence>
<dbReference type="NCBIfam" id="TIGR00360">
    <property type="entry name" value="ComEC_N-term"/>
    <property type="match status" value="1"/>
</dbReference>
<evidence type="ECO:0000256" key="5">
    <source>
        <dbReference type="ARBA" id="ARBA00023136"/>
    </source>
</evidence>
<feature type="transmembrane region" description="Helical" evidence="6">
    <location>
        <begin position="294"/>
        <end position="316"/>
    </location>
</feature>
<accession>A0A974ZZT7</accession>
<feature type="transmembrane region" description="Helical" evidence="6">
    <location>
        <begin position="35"/>
        <end position="53"/>
    </location>
</feature>
<evidence type="ECO:0000259" key="7">
    <source>
        <dbReference type="Pfam" id="PF03772"/>
    </source>
</evidence>
<evidence type="ECO:0000256" key="6">
    <source>
        <dbReference type="SAM" id="Phobius"/>
    </source>
</evidence>
<keyword evidence="10" id="KW-1185">Reference proteome</keyword>
<dbReference type="InterPro" id="IPR025405">
    <property type="entry name" value="DUF4131"/>
</dbReference>
<evidence type="ECO:0000259" key="8">
    <source>
        <dbReference type="Pfam" id="PF13567"/>
    </source>
</evidence>
<dbReference type="InterPro" id="IPR004477">
    <property type="entry name" value="ComEC_N"/>
</dbReference>
<proteinExistence type="predicted"/>
<dbReference type="Pfam" id="PF03772">
    <property type="entry name" value="Competence"/>
    <property type="match status" value="1"/>
</dbReference>
<dbReference type="PANTHER" id="PTHR30619:SF1">
    <property type="entry name" value="RECOMBINATION PROTEIN 2"/>
    <property type="match status" value="1"/>
</dbReference>
<evidence type="ECO:0000256" key="1">
    <source>
        <dbReference type="ARBA" id="ARBA00004651"/>
    </source>
</evidence>
<dbReference type="Proteomes" id="UP000662783">
    <property type="component" value="Chromosome"/>
</dbReference>
<keyword evidence="2" id="KW-1003">Cell membrane</keyword>
<dbReference type="GO" id="GO:0005886">
    <property type="term" value="C:plasma membrane"/>
    <property type="evidence" value="ECO:0007669"/>
    <property type="project" value="UniProtKB-SubCell"/>
</dbReference>
<dbReference type="EMBL" id="CP070608">
    <property type="protein sequence ID" value="QSE96116.1"/>
    <property type="molecule type" value="Genomic_DNA"/>
</dbReference>
<evidence type="ECO:0000256" key="3">
    <source>
        <dbReference type="ARBA" id="ARBA00022692"/>
    </source>
</evidence>
<protein>
    <submittedName>
        <fullName evidence="9">ComEC family competence protein</fullName>
    </submittedName>
</protein>
<keyword evidence="4 6" id="KW-1133">Transmembrane helix</keyword>
<dbReference type="KEGG" id="fuv:JR347_10860"/>
<feature type="domain" description="DUF4131" evidence="8">
    <location>
        <begin position="36"/>
        <end position="193"/>
    </location>
</feature>
<comment type="subcellular location">
    <subcellularLocation>
        <location evidence="1">Cell membrane</location>
        <topology evidence="1">Multi-pass membrane protein</topology>
    </subcellularLocation>
</comment>
<dbReference type="RefSeq" id="WP_205720629.1">
    <property type="nucleotide sequence ID" value="NZ_CP070608.1"/>
</dbReference>
<keyword evidence="5 6" id="KW-0472">Membrane</keyword>
<evidence type="ECO:0000313" key="10">
    <source>
        <dbReference type="Proteomes" id="UP000662783"/>
    </source>
</evidence>
<name>A0A974ZZT7_9BACT</name>
<gene>
    <name evidence="9" type="ORF">JR347_10860</name>
</gene>
<feature type="transmembrane region" description="Helical" evidence="6">
    <location>
        <begin position="363"/>
        <end position="383"/>
    </location>
</feature>
<evidence type="ECO:0000256" key="4">
    <source>
        <dbReference type="ARBA" id="ARBA00022989"/>
    </source>
</evidence>
<feature type="domain" description="ComEC/Rec2-related protein" evidence="7">
    <location>
        <begin position="238"/>
        <end position="507"/>
    </location>
</feature>
<feature type="transmembrane region" description="Helical" evidence="6">
    <location>
        <begin position="512"/>
        <end position="531"/>
    </location>
</feature>
<organism evidence="9 10">
    <name type="scientific">Fulvivirga lutea</name>
    <dbReference type="NCBI Taxonomy" id="2810512"/>
    <lineage>
        <taxon>Bacteria</taxon>
        <taxon>Pseudomonadati</taxon>
        <taxon>Bacteroidota</taxon>
        <taxon>Cytophagia</taxon>
        <taxon>Cytophagales</taxon>
        <taxon>Fulvivirgaceae</taxon>
        <taxon>Fulvivirga</taxon>
    </lineage>
</organism>